<name>A0A367J1D7_RHIST</name>
<comment type="caution">
    <text evidence="2">The sequence shown here is derived from an EMBL/GenBank/DDBJ whole genome shotgun (WGS) entry which is preliminary data.</text>
</comment>
<dbReference type="Proteomes" id="UP000253551">
    <property type="component" value="Unassembled WGS sequence"/>
</dbReference>
<gene>
    <name evidence="2" type="ORF">CU098_005702</name>
</gene>
<proteinExistence type="predicted"/>
<accession>A0A367J1D7</accession>
<dbReference type="EMBL" id="PJQM01004651">
    <property type="protein sequence ID" value="RCH83745.1"/>
    <property type="molecule type" value="Genomic_DNA"/>
</dbReference>
<organism evidence="2 3">
    <name type="scientific">Rhizopus stolonifer</name>
    <name type="common">Rhizopus nigricans</name>
    <dbReference type="NCBI Taxonomy" id="4846"/>
    <lineage>
        <taxon>Eukaryota</taxon>
        <taxon>Fungi</taxon>
        <taxon>Fungi incertae sedis</taxon>
        <taxon>Mucoromycota</taxon>
        <taxon>Mucoromycotina</taxon>
        <taxon>Mucoromycetes</taxon>
        <taxon>Mucorales</taxon>
        <taxon>Mucorineae</taxon>
        <taxon>Rhizopodaceae</taxon>
        <taxon>Rhizopus</taxon>
    </lineage>
</organism>
<protein>
    <submittedName>
        <fullName evidence="2">Uncharacterized protein</fullName>
    </submittedName>
</protein>
<dbReference type="OrthoDB" id="2257787at2759"/>
<feature type="region of interest" description="Disordered" evidence="1">
    <location>
        <begin position="351"/>
        <end position="378"/>
    </location>
</feature>
<evidence type="ECO:0000313" key="3">
    <source>
        <dbReference type="Proteomes" id="UP000253551"/>
    </source>
</evidence>
<reference evidence="2 3" key="1">
    <citation type="journal article" date="2018" name="G3 (Bethesda)">
        <title>Phylogenetic and Phylogenomic Definition of Rhizopus Species.</title>
        <authorList>
            <person name="Gryganskyi A.P."/>
            <person name="Golan J."/>
            <person name="Dolatabadi S."/>
            <person name="Mondo S."/>
            <person name="Robb S."/>
            <person name="Idnurm A."/>
            <person name="Muszewska A."/>
            <person name="Steczkiewicz K."/>
            <person name="Masonjones S."/>
            <person name="Liao H.L."/>
            <person name="Gajdeczka M.T."/>
            <person name="Anike F."/>
            <person name="Vuek A."/>
            <person name="Anishchenko I.M."/>
            <person name="Voigt K."/>
            <person name="de Hoog G.S."/>
            <person name="Smith M.E."/>
            <person name="Heitman J."/>
            <person name="Vilgalys R."/>
            <person name="Stajich J.E."/>
        </authorList>
    </citation>
    <scope>NUCLEOTIDE SEQUENCE [LARGE SCALE GENOMIC DNA]</scope>
    <source>
        <strain evidence="2 3">LSU 92-RS-03</strain>
    </source>
</reference>
<dbReference type="AlphaFoldDB" id="A0A367J1D7"/>
<evidence type="ECO:0000256" key="1">
    <source>
        <dbReference type="SAM" id="MobiDB-lite"/>
    </source>
</evidence>
<sequence length="406" mass="45348">MKLVDTIQLPITEAKEVVPKSAHQLDHIYKFVADKGAWCTLSSQEQLKVGLFYVAMPDSSNSGGGGGGTITRVSTPCIELRSPPPTPKITNAALHQSYCSSNSSSGNSSTTTSSNRKKKITSILGMQHQLPKKKPVEDKRAKTPQPTLRRTKSSLIDLNIEELAETLRKINIFPSVSKEIRKTPQPSQSYHQIGKGTLKYTFYFKILHADHINPSISHSSNSKLKKPYVSWSFLSTYNISPAASFAQEYTNQSRSCFQLTGHLVDIQHWLDALDQIKLSLIMMDKQTKQTAGTASISLKNIAFNDRTFDDRSCLVLNSQDQVVAQITVRMGLVSGWHQENQLEINDRWEETGQKKMRHSSQSSIPTLISSSSSKSTTPTVHYVNPFVRPTSSITSYFRNKRKEAIK</sequence>
<evidence type="ECO:0000313" key="2">
    <source>
        <dbReference type="EMBL" id="RCH83745.1"/>
    </source>
</evidence>
<keyword evidence="3" id="KW-1185">Reference proteome</keyword>
<feature type="compositionally biased region" description="Low complexity" evidence="1">
    <location>
        <begin position="100"/>
        <end position="114"/>
    </location>
</feature>
<feature type="compositionally biased region" description="Low complexity" evidence="1">
    <location>
        <begin position="359"/>
        <end position="378"/>
    </location>
</feature>
<feature type="region of interest" description="Disordered" evidence="1">
    <location>
        <begin position="98"/>
        <end position="146"/>
    </location>
</feature>